<proteinExistence type="predicted"/>
<sequence>MIKSRLHSCSVTEFDSASRLQYLWPKVVTCISVLSQPDMVATTHSYYYYCAMWTWKKGCRVVPRYQPLVRSSRRAARRLLTQLLSRRQMRCLARTKHYTREQGMATTGRAPSMLGENAQARLQAQRRTSSRGSKTCRSFSWVSGSKVGLHRRCCPRRRRLRRPRALRACIDHLRRWWYPQLRGTVLLDARASSTKVIET</sequence>
<dbReference type="AlphaFoldDB" id="A0A6A6SWB8"/>
<keyword evidence="2" id="KW-1185">Reference proteome</keyword>
<protein>
    <submittedName>
        <fullName evidence="1">Uncharacterized protein</fullName>
    </submittedName>
</protein>
<evidence type="ECO:0000313" key="1">
    <source>
        <dbReference type="EMBL" id="KAF2652055.1"/>
    </source>
</evidence>
<organism evidence="1 2">
    <name type="scientific">Lophiostoma macrostomum CBS 122681</name>
    <dbReference type="NCBI Taxonomy" id="1314788"/>
    <lineage>
        <taxon>Eukaryota</taxon>
        <taxon>Fungi</taxon>
        <taxon>Dikarya</taxon>
        <taxon>Ascomycota</taxon>
        <taxon>Pezizomycotina</taxon>
        <taxon>Dothideomycetes</taxon>
        <taxon>Pleosporomycetidae</taxon>
        <taxon>Pleosporales</taxon>
        <taxon>Lophiostomataceae</taxon>
        <taxon>Lophiostoma</taxon>
    </lineage>
</organism>
<evidence type="ECO:0000313" key="2">
    <source>
        <dbReference type="Proteomes" id="UP000799324"/>
    </source>
</evidence>
<dbReference type="EMBL" id="MU004411">
    <property type="protein sequence ID" value="KAF2652055.1"/>
    <property type="molecule type" value="Genomic_DNA"/>
</dbReference>
<reference evidence="1" key="1">
    <citation type="journal article" date="2020" name="Stud. Mycol.">
        <title>101 Dothideomycetes genomes: a test case for predicting lifestyles and emergence of pathogens.</title>
        <authorList>
            <person name="Haridas S."/>
            <person name="Albert R."/>
            <person name="Binder M."/>
            <person name="Bloem J."/>
            <person name="Labutti K."/>
            <person name="Salamov A."/>
            <person name="Andreopoulos B."/>
            <person name="Baker S."/>
            <person name="Barry K."/>
            <person name="Bills G."/>
            <person name="Bluhm B."/>
            <person name="Cannon C."/>
            <person name="Castanera R."/>
            <person name="Culley D."/>
            <person name="Daum C."/>
            <person name="Ezra D."/>
            <person name="Gonzalez J."/>
            <person name="Henrissat B."/>
            <person name="Kuo A."/>
            <person name="Liang C."/>
            <person name="Lipzen A."/>
            <person name="Lutzoni F."/>
            <person name="Magnuson J."/>
            <person name="Mondo S."/>
            <person name="Nolan M."/>
            <person name="Ohm R."/>
            <person name="Pangilinan J."/>
            <person name="Park H.-J."/>
            <person name="Ramirez L."/>
            <person name="Alfaro M."/>
            <person name="Sun H."/>
            <person name="Tritt A."/>
            <person name="Yoshinaga Y."/>
            <person name="Zwiers L.-H."/>
            <person name="Turgeon B."/>
            <person name="Goodwin S."/>
            <person name="Spatafora J."/>
            <person name="Crous P."/>
            <person name="Grigoriev I."/>
        </authorList>
    </citation>
    <scope>NUCLEOTIDE SEQUENCE</scope>
    <source>
        <strain evidence="1">CBS 122681</strain>
    </source>
</reference>
<dbReference type="Proteomes" id="UP000799324">
    <property type="component" value="Unassembled WGS sequence"/>
</dbReference>
<accession>A0A6A6SWB8</accession>
<name>A0A6A6SWB8_9PLEO</name>
<gene>
    <name evidence="1" type="ORF">K491DRAFT_71277</name>
</gene>